<evidence type="ECO:0000313" key="1">
    <source>
        <dbReference type="EMBL" id="TVP39084.1"/>
    </source>
</evidence>
<sequence>MNMTKIVKTNHPSEIITLELSKSELEDILNSVDCLTEKEQRKLLENIPSTEEGRTRLDKYKALKEDLKKIFETVS</sequence>
<dbReference type="AlphaFoldDB" id="A0A557SR60"/>
<dbReference type="Proteomes" id="UP000315289">
    <property type="component" value="Unassembled WGS sequence"/>
</dbReference>
<accession>A0A557SR60</accession>
<keyword evidence="2" id="KW-1185">Reference proteome</keyword>
<protein>
    <submittedName>
        <fullName evidence="1">Uncharacterized protein</fullName>
    </submittedName>
</protein>
<comment type="caution">
    <text evidence="1">The sequence shown here is derived from an EMBL/GenBank/DDBJ whole genome shotgun (WGS) entry which is preliminary data.</text>
</comment>
<dbReference type="EMBL" id="VOAH01000021">
    <property type="protein sequence ID" value="TVP39084.1"/>
    <property type="molecule type" value="Genomic_DNA"/>
</dbReference>
<reference evidence="1 2" key="1">
    <citation type="journal article" date="2019" name="Front. Microbiol.">
        <title>Ammonia Oxidation by the Arctic Terrestrial Thaumarchaeote Candidatus Nitrosocosmicus arcticus Is Stimulated by Increasing Temperatures.</title>
        <authorList>
            <person name="Alves R.J.E."/>
            <person name="Kerou M."/>
            <person name="Zappe A."/>
            <person name="Bittner R."/>
            <person name="Abby S.S."/>
            <person name="Schmidt H.A."/>
            <person name="Pfeifer K."/>
            <person name="Schleper C."/>
        </authorList>
    </citation>
    <scope>NUCLEOTIDE SEQUENCE [LARGE SCALE GENOMIC DNA]</scope>
    <source>
        <strain evidence="1 2">Kfb</strain>
    </source>
</reference>
<evidence type="ECO:0000313" key="2">
    <source>
        <dbReference type="Proteomes" id="UP000315289"/>
    </source>
</evidence>
<proteinExistence type="predicted"/>
<gene>
    <name evidence="1" type="ORF">NARC_210028</name>
</gene>
<organism evidence="1 2">
    <name type="scientific">Candidatus Nitrosocosmicus arcticus</name>
    <dbReference type="NCBI Taxonomy" id="2035267"/>
    <lineage>
        <taxon>Archaea</taxon>
        <taxon>Nitrososphaerota</taxon>
        <taxon>Nitrososphaeria</taxon>
        <taxon>Nitrososphaerales</taxon>
        <taxon>Nitrososphaeraceae</taxon>
        <taxon>Candidatus Nitrosocosmicus</taxon>
    </lineage>
</organism>
<name>A0A557SR60_9ARCH</name>